<dbReference type="GO" id="GO:0001522">
    <property type="term" value="P:pseudouridine synthesis"/>
    <property type="evidence" value="ECO:0007669"/>
    <property type="project" value="InterPro"/>
</dbReference>
<protein>
    <submittedName>
        <fullName evidence="1">RNA-binding protein</fullName>
    </submittedName>
</protein>
<dbReference type="OrthoDB" id="60264at2157"/>
<evidence type="ECO:0000313" key="1">
    <source>
        <dbReference type="EMBL" id="SDK09159.1"/>
    </source>
</evidence>
<name>A0A1G8Z205_9EURY</name>
<accession>A0A1G8Z205</accession>
<reference evidence="1 2" key="1">
    <citation type="submission" date="2016-10" db="EMBL/GenBank/DDBJ databases">
        <authorList>
            <person name="de Groot N.N."/>
        </authorList>
    </citation>
    <scope>NUCLEOTIDE SEQUENCE [LARGE SCALE GENOMIC DNA]</scope>
    <source>
        <strain evidence="1 2">IBRC-M10015</strain>
    </source>
</reference>
<proteinExistence type="predicted"/>
<dbReference type="AlphaFoldDB" id="A0A1G8Z205"/>
<dbReference type="SUPFAM" id="SSF50447">
    <property type="entry name" value="Translation proteins"/>
    <property type="match status" value="1"/>
</dbReference>
<dbReference type="InterPro" id="IPR009000">
    <property type="entry name" value="Transl_B-barrel_sf"/>
</dbReference>
<dbReference type="EMBL" id="FNFC01000017">
    <property type="protein sequence ID" value="SDK09159.1"/>
    <property type="molecule type" value="Genomic_DNA"/>
</dbReference>
<dbReference type="Pfam" id="PF04410">
    <property type="entry name" value="Gar1"/>
    <property type="match status" value="1"/>
</dbReference>
<dbReference type="InterPro" id="IPR038664">
    <property type="entry name" value="Gar1/Naf1_Cbf5-bd_sf"/>
</dbReference>
<organism evidence="1 2">
    <name type="scientific">Halovenus aranensis</name>
    <dbReference type="NCBI Taxonomy" id="890420"/>
    <lineage>
        <taxon>Archaea</taxon>
        <taxon>Methanobacteriati</taxon>
        <taxon>Methanobacteriota</taxon>
        <taxon>Stenosarchaea group</taxon>
        <taxon>Halobacteria</taxon>
        <taxon>Halobacteriales</taxon>
        <taxon>Haloarculaceae</taxon>
        <taxon>Halovenus</taxon>
    </lineage>
</organism>
<gene>
    <name evidence="1" type="ORF">SAMN05216226_11755</name>
</gene>
<dbReference type="InterPro" id="IPR007504">
    <property type="entry name" value="H/ACA_rnp_Gar1/Naf1"/>
</dbReference>
<dbReference type="Gene3D" id="2.40.10.230">
    <property type="entry name" value="Probable tRNA pseudouridine synthase domain"/>
    <property type="match status" value="1"/>
</dbReference>
<dbReference type="STRING" id="890420.SAMN05216226_11755"/>
<dbReference type="GO" id="GO:0042254">
    <property type="term" value="P:ribosome biogenesis"/>
    <property type="evidence" value="ECO:0007669"/>
    <property type="project" value="InterPro"/>
</dbReference>
<sequence>MERAGTALGTAQGLVVVRSTDETVPDLGTALVDESLTDVGTVVDVFGPVERPFLAVSPTTDRPELLVGNPLYTQH</sequence>
<dbReference type="RefSeq" id="WP_092704475.1">
    <property type="nucleotide sequence ID" value="NZ_FNFC01000017.1"/>
</dbReference>
<dbReference type="Proteomes" id="UP000198856">
    <property type="component" value="Unassembled WGS sequence"/>
</dbReference>
<evidence type="ECO:0000313" key="2">
    <source>
        <dbReference type="Proteomes" id="UP000198856"/>
    </source>
</evidence>
<keyword evidence="2" id="KW-1185">Reference proteome</keyword>